<evidence type="ECO:0000256" key="1">
    <source>
        <dbReference type="SAM" id="MobiDB-lite"/>
    </source>
</evidence>
<dbReference type="Gramene" id="KQL04035">
    <property type="protein sequence ID" value="KQL04035"/>
    <property type="gene ID" value="SETIT_003785mg"/>
</dbReference>
<dbReference type="Proteomes" id="UP000004995">
    <property type="component" value="Unassembled WGS sequence"/>
</dbReference>
<reference evidence="2" key="2">
    <citation type="submission" date="2018-08" db="UniProtKB">
        <authorList>
            <consortium name="EnsemblPlants"/>
        </authorList>
    </citation>
    <scope>IDENTIFICATION</scope>
    <source>
        <strain evidence="2">Yugu1</strain>
    </source>
</reference>
<sequence>MEVKTMLSTMVKTRSSHLMNFWLNIKKVMRPSVLIGQVIPYHVEYVAPREPSCARQPYVENDYLETKDRSSVQKKKRVVKQVYRVKRDGRKDKSSYLNSISEKPINLLSTSVTNGKGKEISAVDPQSAKSEQKELTNPKIKGKSLLSKAKAKPSHPLSLSNWQKKKKLQKLSAQELRKRNMAWAPKRSIQIQNKDDAQAKGAEQLKKKKRYERRSPKMRGLSPSCYAY</sequence>
<dbReference type="EMBL" id="AGNK02002815">
    <property type="status" value="NOT_ANNOTATED_CDS"/>
    <property type="molecule type" value="Genomic_DNA"/>
</dbReference>
<organism evidence="2 3">
    <name type="scientific">Setaria italica</name>
    <name type="common">Foxtail millet</name>
    <name type="synonym">Panicum italicum</name>
    <dbReference type="NCBI Taxonomy" id="4555"/>
    <lineage>
        <taxon>Eukaryota</taxon>
        <taxon>Viridiplantae</taxon>
        <taxon>Streptophyta</taxon>
        <taxon>Embryophyta</taxon>
        <taxon>Tracheophyta</taxon>
        <taxon>Spermatophyta</taxon>
        <taxon>Magnoliopsida</taxon>
        <taxon>Liliopsida</taxon>
        <taxon>Poales</taxon>
        <taxon>Poaceae</taxon>
        <taxon>PACMAD clade</taxon>
        <taxon>Panicoideae</taxon>
        <taxon>Panicodae</taxon>
        <taxon>Paniceae</taxon>
        <taxon>Cenchrinae</taxon>
        <taxon>Setaria</taxon>
    </lineage>
</organism>
<dbReference type="EnsemblPlants" id="KQL04035">
    <property type="protein sequence ID" value="KQL04035"/>
    <property type="gene ID" value="SETIT_003785mg"/>
</dbReference>
<dbReference type="HOGENOM" id="CLU_106055_0_0_1"/>
<proteinExistence type="predicted"/>
<accession>K3XPG1</accession>
<name>K3XPG1_SETIT</name>
<keyword evidence="3" id="KW-1185">Reference proteome</keyword>
<dbReference type="AlphaFoldDB" id="K3XPG1"/>
<dbReference type="InParanoid" id="K3XPG1"/>
<protein>
    <submittedName>
        <fullName evidence="2">Uncharacterized protein</fullName>
    </submittedName>
</protein>
<evidence type="ECO:0000313" key="2">
    <source>
        <dbReference type="EnsemblPlants" id="KQL04035"/>
    </source>
</evidence>
<reference evidence="3" key="1">
    <citation type="journal article" date="2012" name="Nat. Biotechnol.">
        <title>Reference genome sequence of the model plant Setaria.</title>
        <authorList>
            <person name="Bennetzen J.L."/>
            <person name="Schmutz J."/>
            <person name="Wang H."/>
            <person name="Percifield R."/>
            <person name="Hawkins J."/>
            <person name="Pontaroli A.C."/>
            <person name="Estep M."/>
            <person name="Feng L."/>
            <person name="Vaughn J.N."/>
            <person name="Grimwood J."/>
            <person name="Jenkins J."/>
            <person name="Barry K."/>
            <person name="Lindquist E."/>
            <person name="Hellsten U."/>
            <person name="Deshpande S."/>
            <person name="Wang X."/>
            <person name="Wu X."/>
            <person name="Mitros T."/>
            <person name="Triplett J."/>
            <person name="Yang X."/>
            <person name="Ye C.Y."/>
            <person name="Mauro-Herrera M."/>
            <person name="Wang L."/>
            <person name="Li P."/>
            <person name="Sharma M."/>
            <person name="Sharma R."/>
            <person name="Ronald P.C."/>
            <person name="Panaud O."/>
            <person name="Kellogg E.A."/>
            <person name="Brutnell T.P."/>
            <person name="Doust A.N."/>
            <person name="Tuskan G.A."/>
            <person name="Rokhsar D."/>
            <person name="Devos K.M."/>
        </authorList>
    </citation>
    <scope>NUCLEOTIDE SEQUENCE [LARGE SCALE GENOMIC DNA]</scope>
    <source>
        <strain evidence="3">cv. Yugu1</strain>
    </source>
</reference>
<feature type="region of interest" description="Disordered" evidence="1">
    <location>
        <begin position="146"/>
        <end position="228"/>
    </location>
</feature>
<dbReference type="OMA" id="WAPKRSI"/>
<evidence type="ECO:0000313" key="3">
    <source>
        <dbReference type="Proteomes" id="UP000004995"/>
    </source>
</evidence>